<reference evidence="3" key="1">
    <citation type="submission" date="2018-11" db="EMBL/GenBank/DDBJ databases">
        <authorList>
            <consortium name="Pathogen Informatics"/>
        </authorList>
    </citation>
    <scope>NUCLEOTIDE SEQUENCE</scope>
</reference>
<accession>A0A3S5CMZ6</accession>
<dbReference type="AlphaFoldDB" id="A0A3S5CMZ6"/>
<keyword evidence="2" id="KW-1133">Transmembrane helix</keyword>
<evidence type="ECO:0000256" key="2">
    <source>
        <dbReference type="SAM" id="Phobius"/>
    </source>
</evidence>
<protein>
    <submittedName>
        <fullName evidence="3">Uncharacterized protein</fullName>
    </submittedName>
</protein>
<dbReference type="EMBL" id="CAAALY010247061">
    <property type="protein sequence ID" value="VEL34139.1"/>
    <property type="molecule type" value="Genomic_DNA"/>
</dbReference>
<proteinExistence type="predicted"/>
<feature type="transmembrane region" description="Helical" evidence="2">
    <location>
        <begin position="273"/>
        <end position="294"/>
    </location>
</feature>
<name>A0A3S5CMZ6_9PLAT</name>
<feature type="transmembrane region" description="Helical" evidence="2">
    <location>
        <begin position="182"/>
        <end position="208"/>
    </location>
</feature>
<keyword evidence="4" id="KW-1185">Reference proteome</keyword>
<evidence type="ECO:0000256" key="1">
    <source>
        <dbReference type="SAM" id="MobiDB-lite"/>
    </source>
</evidence>
<gene>
    <name evidence="3" type="ORF">PXEA_LOCUS27579</name>
</gene>
<keyword evidence="2" id="KW-0812">Transmembrane</keyword>
<sequence length="311" mass="33770">MPLSSLAPGPSPPASRPRIIHSPRLLRAQGPVGQSLHRRSSLPGVPKLRSVCTVPASMARLGTHETSLATSCQAAAYQNASVSSHIYHLHASLKDLEDANSQESSCGADETNKSRGIGSKSSGCGPVVALFVAWTSLLGRCELVKHVGLGLAIWFGLFMGARQLSSYSDFCGLEGLARRTCGLLAVFLQVSCWAPLGIALMAGISVWLDARSRPIQELPHGDRTFKYGCPGDQSSIQLARRRGGGRRRRSGSSLRGYRSTRLRGHRNRHWPSFGLRLAWLMIALSLVSCVTNWIHNHYVCTSRVILFAHIV</sequence>
<evidence type="ECO:0000313" key="4">
    <source>
        <dbReference type="Proteomes" id="UP000784294"/>
    </source>
</evidence>
<organism evidence="3 4">
    <name type="scientific">Protopolystoma xenopodis</name>
    <dbReference type="NCBI Taxonomy" id="117903"/>
    <lineage>
        <taxon>Eukaryota</taxon>
        <taxon>Metazoa</taxon>
        <taxon>Spiralia</taxon>
        <taxon>Lophotrochozoa</taxon>
        <taxon>Platyhelminthes</taxon>
        <taxon>Monogenea</taxon>
        <taxon>Polyopisthocotylea</taxon>
        <taxon>Polystomatidea</taxon>
        <taxon>Polystomatidae</taxon>
        <taxon>Protopolystoma</taxon>
    </lineage>
</organism>
<evidence type="ECO:0000313" key="3">
    <source>
        <dbReference type="EMBL" id="VEL34139.1"/>
    </source>
</evidence>
<dbReference type="Proteomes" id="UP000784294">
    <property type="component" value="Unassembled WGS sequence"/>
</dbReference>
<comment type="caution">
    <text evidence="3">The sequence shown here is derived from an EMBL/GenBank/DDBJ whole genome shotgun (WGS) entry which is preliminary data.</text>
</comment>
<feature type="region of interest" description="Disordered" evidence="1">
    <location>
        <begin position="1"/>
        <end position="22"/>
    </location>
</feature>
<keyword evidence="2" id="KW-0472">Membrane</keyword>